<keyword evidence="2 6" id="KW-0378">Hydrolase</keyword>
<keyword evidence="3" id="KW-0732">Signal</keyword>
<dbReference type="RefSeq" id="WP_345736506.1">
    <property type="nucleotide sequence ID" value="NZ_BAABIA010000004.1"/>
</dbReference>
<sequence length="290" mass="31172">MFTRLFVLACLSVSVTLQAAEPATHVYKKVGDRPLKLTLVNPPGWKAEDKRPAMVFFHGGGWVGGGPTQFSQHSDYLATRGLVCIQVEYRLLKGTAADTPPLVCVQDAKSAMRWVRGHAAELGIDPQRIGAGGGSAGGHLAAFVGMVKGLDDPQDDLAISPKANALALFNPVFDNGPDQGWGTARMKDRYKEFSPAHNITSDDPPAIIFLGTEDKLIPVAVVARFKDGMVKAGVRCEALFYEGQGHGFFNAGKANNKFFHETLVATDRFLASLGWIQGEPTLNTATPPKP</sequence>
<feature type="signal peptide" evidence="3">
    <location>
        <begin position="1"/>
        <end position="19"/>
    </location>
</feature>
<dbReference type="PANTHER" id="PTHR48081:SF30">
    <property type="entry name" value="ACETYL-HYDROLASE LIPR-RELATED"/>
    <property type="match status" value="1"/>
</dbReference>
<dbReference type="InterPro" id="IPR050300">
    <property type="entry name" value="GDXG_lipolytic_enzyme"/>
</dbReference>
<dbReference type="GO" id="GO:0016787">
    <property type="term" value="F:hydrolase activity"/>
    <property type="evidence" value="ECO:0007669"/>
    <property type="project" value="UniProtKB-KW"/>
</dbReference>
<accession>A0ABP9P8P5</accession>
<dbReference type="Pfam" id="PF20434">
    <property type="entry name" value="BD-FAE"/>
    <property type="match status" value="1"/>
</dbReference>
<dbReference type="Gene3D" id="3.40.50.1820">
    <property type="entry name" value="alpha/beta hydrolase"/>
    <property type="match status" value="1"/>
</dbReference>
<organism evidence="6 7">
    <name type="scientific">Prosthecobacter algae</name>
    <dbReference type="NCBI Taxonomy" id="1144682"/>
    <lineage>
        <taxon>Bacteria</taxon>
        <taxon>Pseudomonadati</taxon>
        <taxon>Verrucomicrobiota</taxon>
        <taxon>Verrucomicrobiia</taxon>
        <taxon>Verrucomicrobiales</taxon>
        <taxon>Verrucomicrobiaceae</taxon>
        <taxon>Prosthecobacter</taxon>
    </lineage>
</organism>
<feature type="domain" description="BD-FAE-like" evidence="5">
    <location>
        <begin position="46"/>
        <end position="155"/>
    </location>
</feature>
<evidence type="ECO:0000259" key="4">
    <source>
        <dbReference type="Pfam" id="PF01738"/>
    </source>
</evidence>
<dbReference type="EMBL" id="BAABIA010000004">
    <property type="protein sequence ID" value="GAA5140344.1"/>
    <property type="molecule type" value="Genomic_DNA"/>
</dbReference>
<reference evidence="7" key="1">
    <citation type="journal article" date="2019" name="Int. J. Syst. Evol. Microbiol.">
        <title>The Global Catalogue of Microorganisms (GCM) 10K type strain sequencing project: providing services to taxonomists for standard genome sequencing and annotation.</title>
        <authorList>
            <consortium name="The Broad Institute Genomics Platform"/>
            <consortium name="The Broad Institute Genome Sequencing Center for Infectious Disease"/>
            <person name="Wu L."/>
            <person name="Ma J."/>
        </authorList>
    </citation>
    <scope>NUCLEOTIDE SEQUENCE [LARGE SCALE GENOMIC DNA]</scope>
    <source>
        <strain evidence="7">JCM 18053</strain>
    </source>
</reference>
<feature type="domain" description="Dienelactone hydrolase" evidence="4">
    <location>
        <begin position="200"/>
        <end position="254"/>
    </location>
</feature>
<evidence type="ECO:0000256" key="2">
    <source>
        <dbReference type="ARBA" id="ARBA00022801"/>
    </source>
</evidence>
<evidence type="ECO:0000313" key="6">
    <source>
        <dbReference type="EMBL" id="GAA5140344.1"/>
    </source>
</evidence>
<evidence type="ECO:0000256" key="3">
    <source>
        <dbReference type="SAM" id="SignalP"/>
    </source>
</evidence>
<dbReference type="Pfam" id="PF01738">
    <property type="entry name" value="DLH"/>
    <property type="match status" value="1"/>
</dbReference>
<protein>
    <submittedName>
        <fullName evidence="6">Alpha/beta hydrolase</fullName>
    </submittedName>
</protein>
<gene>
    <name evidence="6" type="ORF">GCM10023213_22810</name>
</gene>
<evidence type="ECO:0000256" key="1">
    <source>
        <dbReference type="ARBA" id="ARBA00010515"/>
    </source>
</evidence>
<dbReference type="InterPro" id="IPR029058">
    <property type="entry name" value="AB_hydrolase_fold"/>
</dbReference>
<dbReference type="InterPro" id="IPR049492">
    <property type="entry name" value="BD-FAE-like_dom"/>
</dbReference>
<dbReference type="InterPro" id="IPR002925">
    <property type="entry name" value="Dienelactn_hydro"/>
</dbReference>
<comment type="similarity">
    <text evidence="1">Belongs to the 'GDXG' lipolytic enzyme family.</text>
</comment>
<comment type="caution">
    <text evidence="6">The sequence shown here is derived from an EMBL/GenBank/DDBJ whole genome shotgun (WGS) entry which is preliminary data.</text>
</comment>
<dbReference type="Proteomes" id="UP001499852">
    <property type="component" value="Unassembled WGS sequence"/>
</dbReference>
<name>A0ABP9P8P5_9BACT</name>
<evidence type="ECO:0000259" key="5">
    <source>
        <dbReference type="Pfam" id="PF20434"/>
    </source>
</evidence>
<feature type="chain" id="PRO_5047084664" evidence="3">
    <location>
        <begin position="20"/>
        <end position="290"/>
    </location>
</feature>
<keyword evidence="7" id="KW-1185">Reference proteome</keyword>
<evidence type="ECO:0000313" key="7">
    <source>
        <dbReference type="Proteomes" id="UP001499852"/>
    </source>
</evidence>
<proteinExistence type="inferred from homology"/>
<dbReference type="SUPFAM" id="SSF53474">
    <property type="entry name" value="alpha/beta-Hydrolases"/>
    <property type="match status" value="1"/>
</dbReference>
<dbReference type="PANTHER" id="PTHR48081">
    <property type="entry name" value="AB HYDROLASE SUPERFAMILY PROTEIN C4A8.06C"/>
    <property type="match status" value="1"/>
</dbReference>